<dbReference type="STRING" id="447422.SAMN05660903_03638"/>
<comment type="caution">
    <text evidence="3">The sequence shown here is derived from an EMBL/GenBank/DDBJ whole genome shotgun (WGS) entry which is preliminary data.</text>
</comment>
<evidence type="ECO:0000256" key="1">
    <source>
        <dbReference type="PROSITE-ProRule" id="PRU00169"/>
    </source>
</evidence>
<sequence>MKRLVKVLMVDDHQLIVEGYKNILLETQNEEFKIIFEEANSCKTAYDKLQESLRTGNFFDLIFMDINLPEYTQKKIYSGEDLGLFAKMLSSETKLIFLTMHEDNYRLYNIVKNVNPEGLLIKSDVGSNELVKAFQEVLDGKISYSHTVNTFIRKQITNDIALDQLDRQIIYYLSKGIQTKKLPERVPLSLAAIEKRKRNLKDLFGLEKEGDLVLIEKAKSMGFV</sequence>
<evidence type="ECO:0000313" key="3">
    <source>
        <dbReference type="EMBL" id="PKD18740.1"/>
    </source>
</evidence>
<dbReference type="InterPro" id="IPR001789">
    <property type="entry name" value="Sig_transdc_resp-reg_receiver"/>
</dbReference>
<accession>A0A2N0TVH9</accession>
<name>A0A2N0TVH9_9FLAO</name>
<dbReference type="OrthoDB" id="651456at2"/>
<feature type="modified residue" description="4-aspartylphosphate" evidence="1">
    <location>
        <position position="65"/>
    </location>
</feature>
<dbReference type="GO" id="GO:0000160">
    <property type="term" value="P:phosphorelay signal transduction system"/>
    <property type="evidence" value="ECO:0007669"/>
    <property type="project" value="InterPro"/>
</dbReference>
<dbReference type="Proteomes" id="UP000232673">
    <property type="component" value="Unassembled WGS sequence"/>
</dbReference>
<dbReference type="RefSeq" id="WP_079714592.1">
    <property type="nucleotide sequence ID" value="NZ_FUZC01000024.1"/>
</dbReference>
<proteinExistence type="predicted"/>
<protein>
    <submittedName>
        <fullName evidence="3">Transcriptional regulator</fullName>
    </submittedName>
</protein>
<gene>
    <name evidence="3" type="ORF">APR41_17685</name>
</gene>
<dbReference type="PROSITE" id="PS50110">
    <property type="entry name" value="RESPONSE_REGULATORY"/>
    <property type="match status" value="1"/>
</dbReference>
<reference evidence="3 4" key="1">
    <citation type="submission" date="2015-10" db="EMBL/GenBank/DDBJ databases">
        <title>Draft genome sequence of Salegentibacter salinarum KCTC 12975.</title>
        <authorList>
            <person name="Lin W."/>
            <person name="Zheng Q."/>
        </authorList>
    </citation>
    <scope>NUCLEOTIDE SEQUENCE [LARGE SCALE GENOMIC DNA]</scope>
    <source>
        <strain evidence="3 4">KCTC 12975</strain>
    </source>
</reference>
<dbReference type="Pfam" id="PF00072">
    <property type="entry name" value="Response_reg"/>
    <property type="match status" value="1"/>
</dbReference>
<dbReference type="Gene3D" id="3.40.50.2300">
    <property type="match status" value="1"/>
</dbReference>
<keyword evidence="4" id="KW-1185">Reference proteome</keyword>
<organism evidence="3 4">
    <name type="scientific">Salegentibacter salinarum</name>
    <dbReference type="NCBI Taxonomy" id="447422"/>
    <lineage>
        <taxon>Bacteria</taxon>
        <taxon>Pseudomonadati</taxon>
        <taxon>Bacteroidota</taxon>
        <taxon>Flavobacteriia</taxon>
        <taxon>Flavobacteriales</taxon>
        <taxon>Flavobacteriaceae</taxon>
        <taxon>Salegentibacter</taxon>
    </lineage>
</organism>
<dbReference type="EMBL" id="LKTS01000021">
    <property type="protein sequence ID" value="PKD18740.1"/>
    <property type="molecule type" value="Genomic_DNA"/>
</dbReference>
<dbReference type="InterPro" id="IPR011006">
    <property type="entry name" value="CheY-like_superfamily"/>
</dbReference>
<evidence type="ECO:0000313" key="4">
    <source>
        <dbReference type="Proteomes" id="UP000232673"/>
    </source>
</evidence>
<feature type="domain" description="Response regulatory" evidence="2">
    <location>
        <begin position="6"/>
        <end position="138"/>
    </location>
</feature>
<evidence type="ECO:0000259" key="2">
    <source>
        <dbReference type="PROSITE" id="PS50110"/>
    </source>
</evidence>
<keyword evidence="1" id="KW-0597">Phosphoprotein</keyword>
<dbReference type="AlphaFoldDB" id="A0A2N0TVH9"/>
<dbReference type="SUPFAM" id="SSF52172">
    <property type="entry name" value="CheY-like"/>
    <property type="match status" value="1"/>
</dbReference>
<dbReference type="SMART" id="SM00448">
    <property type="entry name" value="REC"/>
    <property type="match status" value="1"/>
</dbReference>